<name>A0A1D8JIR8_9BACL</name>
<feature type="domain" description="Carbohydrate kinase FGGY N-terminal" evidence="5">
    <location>
        <begin position="6"/>
        <end position="248"/>
    </location>
</feature>
<evidence type="ECO:0000256" key="4">
    <source>
        <dbReference type="RuleBase" id="RU003733"/>
    </source>
</evidence>
<dbReference type="KEGG" id="surl:BI350_14335"/>
<keyword evidence="2 4" id="KW-0808">Transferase</keyword>
<keyword evidence="3 4" id="KW-0418">Kinase</keyword>
<evidence type="ECO:0000259" key="6">
    <source>
        <dbReference type="Pfam" id="PF02782"/>
    </source>
</evidence>
<evidence type="ECO:0000256" key="2">
    <source>
        <dbReference type="ARBA" id="ARBA00022679"/>
    </source>
</evidence>
<dbReference type="CDD" id="cd07770">
    <property type="entry name" value="ASKHA_NBD_FGGY_GntK"/>
    <property type="match status" value="1"/>
</dbReference>
<dbReference type="Gene3D" id="3.30.420.40">
    <property type="match status" value="2"/>
</dbReference>
<dbReference type="InterPro" id="IPR018484">
    <property type="entry name" value="FGGY_N"/>
</dbReference>
<dbReference type="AlphaFoldDB" id="A0A1D8JIR8"/>
<evidence type="ECO:0000256" key="3">
    <source>
        <dbReference type="ARBA" id="ARBA00022777"/>
    </source>
</evidence>
<dbReference type="GO" id="GO:0016301">
    <property type="term" value="F:kinase activity"/>
    <property type="evidence" value="ECO:0007669"/>
    <property type="project" value="UniProtKB-KW"/>
</dbReference>
<reference evidence="7 8" key="1">
    <citation type="submission" date="2016-09" db="EMBL/GenBank/DDBJ databases">
        <title>Complete genome sequence of the Lysinibacillus sphaericus LMG 22257, a specie of Bacillus with ureolytic activity that can effectively biodeposit calcium carbonate.</title>
        <authorList>
            <person name="Yan W."/>
        </authorList>
    </citation>
    <scope>NUCLEOTIDE SEQUENCE [LARGE SCALE GENOMIC DNA]</scope>
    <source>
        <strain evidence="7 8">LMG 22257</strain>
    </source>
</reference>
<dbReference type="GO" id="GO:0005975">
    <property type="term" value="P:carbohydrate metabolic process"/>
    <property type="evidence" value="ECO:0007669"/>
    <property type="project" value="InterPro"/>
</dbReference>
<dbReference type="SUPFAM" id="SSF53067">
    <property type="entry name" value="Actin-like ATPase domain"/>
    <property type="match status" value="2"/>
</dbReference>
<dbReference type="InterPro" id="IPR018483">
    <property type="entry name" value="Carb_kinase_FGGY_CS"/>
</dbReference>
<dbReference type="InterPro" id="IPR018485">
    <property type="entry name" value="FGGY_C"/>
</dbReference>
<dbReference type="GO" id="GO:0016773">
    <property type="term" value="F:phosphotransferase activity, alcohol group as acceptor"/>
    <property type="evidence" value="ECO:0007669"/>
    <property type="project" value="InterPro"/>
</dbReference>
<protein>
    <submittedName>
        <fullName evidence="7">Gluconate kinase</fullName>
    </submittedName>
</protein>
<evidence type="ECO:0000313" key="7">
    <source>
        <dbReference type="EMBL" id="AOV08595.1"/>
    </source>
</evidence>
<evidence type="ECO:0000313" key="8">
    <source>
        <dbReference type="Proteomes" id="UP000185746"/>
    </source>
</evidence>
<dbReference type="Pfam" id="PF02782">
    <property type="entry name" value="FGGY_C"/>
    <property type="match status" value="1"/>
</dbReference>
<dbReference type="InterPro" id="IPR043129">
    <property type="entry name" value="ATPase_NBD"/>
</dbReference>
<sequence length="490" mass="53817">MSKELVLALDIGTTSAKAVVFEMNGKLVAEAERMITSHYPQPDWVEQDPVEIEAASRGAIKDVLGKGDISTDDITSVGLCAAMHSLICVNEQFEPLSPVMIWADGRSSEQARALRETVGDEVYANTGLPNHPMSPFSKLLWMKETKFEPYQQATYFMSAKEYVIQKWFGVRVIDYSMASATGMFNVKEFDWDKQALALSGVNSEQLSKIVAPTEILTGLDEAIAKEMGISADLPFVIGAADGQLANLGSGAISPGEVAISAGTSGAIRQMMKGFKVSEEQEVFCYAFTDELSIIGGPTNNGGIALQWLKELIEYEGSFEQLTAEAEKVAPGAEGVLFLPYINGERAPVWRQEAKGNFFGLSITHKKEHLVRAVLEGITYNLFHIGLALEKQAGETKKIYVNGGLARSPLWVQMLADVFGKEVYLSESHHSAAWGAAWTALYATGKVASLEEIKQNIPIEAVIQPNMDNHAFYKKNFDKYMHIANDLKKYF</sequence>
<evidence type="ECO:0000256" key="1">
    <source>
        <dbReference type="ARBA" id="ARBA00009156"/>
    </source>
</evidence>
<dbReference type="PANTHER" id="PTHR43095:SF2">
    <property type="entry name" value="GLUCONOKINASE"/>
    <property type="match status" value="1"/>
</dbReference>
<dbReference type="RefSeq" id="WP_075528761.1">
    <property type="nucleotide sequence ID" value="NZ_CP017560.1"/>
</dbReference>
<dbReference type="Proteomes" id="UP000185746">
    <property type="component" value="Chromosome"/>
</dbReference>
<accession>A0A1D8JIR8</accession>
<gene>
    <name evidence="7" type="ORF">BI350_14335</name>
</gene>
<dbReference type="InterPro" id="IPR050406">
    <property type="entry name" value="FGGY_Carb_Kinase"/>
</dbReference>
<dbReference type="PANTHER" id="PTHR43095">
    <property type="entry name" value="SUGAR KINASE"/>
    <property type="match status" value="1"/>
</dbReference>
<organism evidence="7 8">
    <name type="scientific">Sporosarcina ureilytica</name>
    <dbReference type="NCBI Taxonomy" id="298596"/>
    <lineage>
        <taxon>Bacteria</taxon>
        <taxon>Bacillati</taxon>
        <taxon>Bacillota</taxon>
        <taxon>Bacilli</taxon>
        <taxon>Bacillales</taxon>
        <taxon>Caryophanaceae</taxon>
        <taxon>Sporosarcina</taxon>
    </lineage>
</organism>
<comment type="similarity">
    <text evidence="1 4">Belongs to the FGGY kinase family.</text>
</comment>
<dbReference type="EMBL" id="CP017560">
    <property type="protein sequence ID" value="AOV08595.1"/>
    <property type="molecule type" value="Genomic_DNA"/>
</dbReference>
<dbReference type="InterPro" id="IPR000577">
    <property type="entry name" value="Carb_kinase_FGGY"/>
</dbReference>
<dbReference type="Pfam" id="PF00370">
    <property type="entry name" value="FGGY_N"/>
    <property type="match status" value="1"/>
</dbReference>
<dbReference type="PROSITE" id="PS00445">
    <property type="entry name" value="FGGY_KINASES_2"/>
    <property type="match status" value="1"/>
</dbReference>
<proteinExistence type="inferred from homology"/>
<keyword evidence="8" id="KW-1185">Reference proteome</keyword>
<dbReference type="PIRSF" id="PIRSF000538">
    <property type="entry name" value="GlpK"/>
    <property type="match status" value="1"/>
</dbReference>
<evidence type="ECO:0000259" key="5">
    <source>
        <dbReference type="Pfam" id="PF00370"/>
    </source>
</evidence>
<feature type="domain" description="Carbohydrate kinase FGGY C-terminal" evidence="6">
    <location>
        <begin position="258"/>
        <end position="442"/>
    </location>
</feature>